<dbReference type="EMBL" id="CAJNDS010000447">
    <property type="protein sequence ID" value="CAE7207464.1"/>
    <property type="molecule type" value="Genomic_DNA"/>
</dbReference>
<organism evidence="2 3">
    <name type="scientific">Symbiodinium natans</name>
    <dbReference type="NCBI Taxonomy" id="878477"/>
    <lineage>
        <taxon>Eukaryota</taxon>
        <taxon>Sar</taxon>
        <taxon>Alveolata</taxon>
        <taxon>Dinophyceae</taxon>
        <taxon>Suessiales</taxon>
        <taxon>Symbiodiniaceae</taxon>
        <taxon>Symbiodinium</taxon>
    </lineage>
</organism>
<comment type="caution">
    <text evidence="2">The sequence shown here is derived from an EMBL/GenBank/DDBJ whole genome shotgun (WGS) entry which is preliminary data.</text>
</comment>
<name>A0A812JP55_9DINO</name>
<dbReference type="Proteomes" id="UP000604046">
    <property type="component" value="Unassembled WGS sequence"/>
</dbReference>
<dbReference type="AlphaFoldDB" id="A0A812JP55"/>
<evidence type="ECO:0000256" key="1">
    <source>
        <dbReference type="SAM" id="MobiDB-lite"/>
    </source>
</evidence>
<gene>
    <name evidence="2" type="ORF">SNAT2548_LOCUS6703</name>
</gene>
<keyword evidence="3" id="KW-1185">Reference proteome</keyword>
<feature type="region of interest" description="Disordered" evidence="1">
    <location>
        <begin position="42"/>
        <end position="79"/>
    </location>
</feature>
<evidence type="ECO:0000313" key="3">
    <source>
        <dbReference type="Proteomes" id="UP000604046"/>
    </source>
</evidence>
<protein>
    <submittedName>
        <fullName evidence="2">Uncharacterized protein</fullName>
    </submittedName>
</protein>
<reference evidence="2" key="1">
    <citation type="submission" date="2021-02" db="EMBL/GenBank/DDBJ databases">
        <authorList>
            <person name="Dougan E. K."/>
            <person name="Rhodes N."/>
            <person name="Thang M."/>
            <person name="Chan C."/>
        </authorList>
    </citation>
    <scope>NUCLEOTIDE SEQUENCE</scope>
</reference>
<sequence>MSFQAAKPGLLRPGTHKSECSGQRWSVFEGASIPQQPLRFGIRSRRSRGLGPARLRGNTLRPPGEKLPREATPEVGKHRIRQTKPWERFASLCPPAFTRLAFVEERFDFRAQQQTVRLPSRGKKAVWQGIYKR</sequence>
<evidence type="ECO:0000313" key="2">
    <source>
        <dbReference type="EMBL" id="CAE7207464.1"/>
    </source>
</evidence>
<accession>A0A812JP55</accession>
<proteinExistence type="predicted"/>
<feature type="compositionally biased region" description="Basic and acidic residues" evidence="1">
    <location>
        <begin position="63"/>
        <end position="77"/>
    </location>
</feature>